<dbReference type="Proteomes" id="UP000324479">
    <property type="component" value="Unassembled WGS sequence"/>
</dbReference>
<organism evidence="1 2">
    <name type="scientific">Roseiconus nitratireducens</name>
    <dbReference type="NCBI Taxonomy" id="2605748"/>
    <lineage>
        <taxon>Bacteria</taxon>
        <taxon>Pseudomonadati</taxon>
        <taxon>Planctomycetota</taxon>
        <taxon>Planctomycetia</taxon>
        <taxon>Pirellulales</taxon>
        <taxon>Pirellulaceae</taxon>
        <taxon>Roseiconus</taxon>
    </lineage>
</organism>
<evidence type="ECO:0000313" key="2">
    <source>
        <dbReference type="Proteomes" id="UP000324479"/>
    </source>
</evidence>
<name>A0A5M6D293_9BACT</name>
<dbReference type="EMBL" id="VWOX01000010">
    <property type="protein sequence ID" value="KAA5541571.1"/>
    <property type="molecule type" value="Genomic_DNA"/>
</dbReference>
<comment type="caution">
    <text evidence="1">The sequence shown here is derived from an EMBL/GenBank/DDBJ whole genome shotgun (WGS) entry which is preliminary data.</text>
</comment>
<accession>A0A5M6D293</accession>
<protein>
    <submittedName>
        <fullName evidence="1">Uncharacterized protein</fullName>
    </submittedName>
</protein>
<reference evidence="1 2" key="1">
    <citation type="submission" date="2019-08" db="EMBL/GenBank/DDBJ databases">
        <authorList>
            <person name="Dhanesh K."/>
            <person name="Kumar G."/>
            <person name="Sasikala C."/>
            <person name="Venkata Ramana C."/>
        </authorList>
    </citation>
    <scope>NUCLEOTIDE SEQUENCE [LARGE SCALE GENOMIC DNA]</scope>
    <source>
        <strain evidence="1 2">JC645</strain>
    </source>
</reference>
<sequence>MTLKDLEERVAELPPDQMAKFREWFLEFDAKQFDERIERDAREGRLDQLADEALRQHAAGDSRPL</sequence>
<dbReference type="AlphaFoldDB" id="A0A5M6D293"/>
<keyword evidence="2" id="KW-1185">Reference proteome</keyword>
<gene>
    <name evidence="1" type="ORF">FYK55_18385</name>
</gene>
<evidence type="ECO:0000313" key="1">
    <source>
        <dbReference type="EMBL" id="KAA5541571.1"/>
    </source>
</evidence>
<proteinExistence type="predicted"/>